<evidence type="ECO:0000313" key="5">
    <source>
        <dbReference type="Proteomes" id="UP000470082"/>
    </source>
</evidence>
<sequence>MEEKYLKNMRELLEQMEQKLAERRIIRYMVGTEIVEISSEQFFRQVRTMSRQLERRGLRRKHIGIIGRNSYEWLICFCAVFWTEAVAVLLDWESDADTISELTKRVDLDAILYDEASEEHVQKARLLESVQIISMSDVGKTQTHCKAKEKRSITKEITFGTELGPDDLSCIFFTSGTTSKSKAVMMSGRGMIASVCTRLNSQKFEALLAVMPFHHMAGFITILNTLYLGAEVCIAGDLKYFYRYLKEMKPDYIFVVPSMLKMLARKLKKAGPNGKFLGWNLHIISCGGAAFYPEFLQMLRDQNITVLQAYGASEAGAIGFLWEMTPDRPNTIGKPTAGLEAKIVNGELYLRSESVMVGYYKDAKETEKVLCDGWYATGDLCRTDEKGYFYLVGRRKNLIILSNGENVSPEEIETKLCNYEEIKEIMVGVEQNLITAAIYPDYQEGISEESKWKVRERIEKKIAEYNGNSPVSKQIRKVIFFEEPFAKTAVGKMIRHSVTGGEG</sequence>
<dbReference type="AlphaFoldDB" id="A0A7X2N251"/>
<protein>
    <submittedName>
        <fullName evidence="4">Acyl--CoA ligase</fullName>
    </submittedName>
</protein>
<name>A0A7X2N251_9FIRM</name>
<dbReference type="RefSeq" id="WP_154459546.1">
    <property type="nucleotide sequence ID" value="NZ_VUMM01000003.1"/>
</dbReference>
<dbReference type="Gene3D" id="3.30.300.30">
    <property type="match status" value="1"/>
</dbReference>
<keyword evidence="5" id="KW-1185">Reference proteome</keyword>
<evidence type="ECO:0000313" key="4">
    <source>
        <dbReference type="EMBL" id="MSS01079.1"/>
    </source>
</evidence>
<dbReference type="SUPFAM" id="SSF56801">
    <property type="entry name" value="Acetyl-CoA synthetase-like"/>
    <property type="match status" value="1"/>
</dbReference>
<dbReference type="GO" id="GO:0006631">
    <property type="term" value="P:fatty acid metabolic process"/>
    <property type="evidence" value="ECO:0007669"/>
    <property type="project" value="TreeGrafter"/>
</dbReference>
<reference evidence="4 5" key="1">
    <citation type="submission" date="2019-08" db="EMBL/GenBank/DDBJ databases">
        <title>In-depth cultivation of the pig gut microbiome towards novel bacterial diversity and tailored functional studies.</title>
        <authorList>
            <person name="Wylensek D."/>
            <person name="Hitch T.C.A."/>
            <person name="Clavel T."/>
        </authorList>
    </citation>
    <scope>NUCLEOTIDE SEQUENCE [LARGE SCALE GENOMIC DNA]</scope>
    <source>
        <strain evidence="4 5">LKV-178-WT-2G</strain>
    </source>
</reference>
<dbReference type="PROSITE" id="PS00455">
    <property type="entry name" value="AMP_BINDING"/>
    <property type="match status" value="1"/>
</dbReference>
<gene>
    <name evidence="4" type="ORF">FYJ50_02935</name>
</gene>
<comment type="similarity">
    <text evidence="1">Belongs to the ATP-dependent AMP-binding enzyme family.</text>
</comment>
<feature type="domain" description="AMP-dependent synthetase/ligase" evidence="3">
    <location>
        <begin position="23"/>
        <end position="360"/>
    </location>
</feature>
<dbReference type="GO" id="GO:0031956">
    <property type="term" value="F:medium-chain fatty acid-CoA ligase activity"/>
    <property type="evidence" value="ECO:0007669"/>
    <property type="project" value="TreeGrafter"/>
</dbReference>
<dbReference type="Proteomes" id="UP000470082">
    <property type="component" value="Unassembled WGS sequence"/>
</dbReference>
<dbReference type="PANTHER" id="PTHR43201">
    <property type="entry name" value="ACYL-COA SYNTHETASE"/>
    <property type="match status" value="1"/>
</dbReference>
<dbReference type="EMBL" id="VUMM01000003">
    <property type="protein sequence ID" value="MSS01079.1"/>
    <property type="molecule type" value="Genomic_DNA"/>
</dbReference>
<accession>A0A7X2N251</accession>
<proteinExistence type="inferred from homology"/>
<evidence type="ECO:0000259" key="3">
    <source>
        <dbReference type="Pfam" id="PF00501"/>
    </source>
</evidence>
<dbReference type="InterPro" id="IPR000873">
    <property type="entry name" value="AMP-dep_synth/lig_dom"/>
</dbReference>
<dbReference type="Pfam" id="PF00501">
    <property type="entry name" value="AMP-binding"/>
    <property type="match status" value="1"/>
</dbReference>
<dbReference type="PANTHER" id="PTHR43201:SF5">
    <property type="entry name" value="MEDIUM-CHAIN ACYL-COA LIGASE ACSF2, MITOCHONDRIAL"/>
    <property type="match status" value="1"/>
</dbReference>
<keyword evidence="2 4" id="KW-0436">Ligase</keyword>
<dbReference type="InterPro" id="IPR020845">
    <property type="entry name" value="AMP-binding_CS"/>
</dbReference>
<dbReference type="InterPro" id="IPR042099">
    <property type="entry name" value="ANL_N_sf"/>
</dbReference>
<evidence type="ECO:0000256" key="2">
    <source>
        <dbReference type="ARBA" id="ARBA00022598"/>
    </source>
</evidence>
<dbReference type="Gene3D" id="3.40.50.12780">
    <property type="entry name" value="N-terminal domain of ligase-like"/>
    <property type="match status" value="1"/>
</dbReference>
<organism evidence="4 5">
    <name type="scientific">Floccifex porci</name>
    <dbReference type="NCBI Taxonomy" id="2606629"/>
    <lineage>
        <taxon>Bacteria</taxon>
        <taxon>Bacillati</taxon>
        <taxon>Bacillota</taxon>
        <taxon>Erysipelotrichia</taxon>
        <taxon>Erysipelotrichales</taxon>
        <taxon>Erysipelotrichaceae</taxon>
        <taxon>Floccifex</taxon>
    </lineage>
</organism>
<dbReference type="InterPro" id="IPR045851">
    <property type="entry name" value="AMP-bd_C_sf"/>
</dbReference>
<dbReference type="Pfam" id="PF23562">
    <property type="entry name" value="AMP-binding_C_3"/>
    <property type="match status" value="1"/>
</dbReference>
<evidence type="ECO:0000256" key="1">
    <source>
        <dbReference type="ARBA" id="ARBA00006432"/>
    </source>
</evidence>
<comment type="caution">
    <text evidence="4">The sequence shown here is derived from an EMBL/GenBank/DDBJ whole genome shotgun (WGS) entry which is preliminary data.</text>
</comment>